<dbReference type="Proteomes" id="UP000785679">
    <property type="component" value="Unassembled WGS sequence"/>
</dbReference>
<evidence type="ECO:0000313" key="2">
    <source>
        <dbReference type="EMBL" id="TNV78700.1"/>
    </source>
</evidence>
<proteinExistence type="predicted"/>
<protein>
    <submittedName>
        <fullName evidence="2">Uncharacterized protein</fullName>
    </submittedName>
</protein>
<gene>
    <name evidence="2" type="ORF">FGO68_gene9256</name>
</gene>
<reference evidence="2" key="1">
    <citation type="submission" date="2019-06" db="EMBL/GenBank/DDBJ databases">
        <authorList>
            <person name="Zheng W."/>
        </authorList>
    </citation>
    <scope>NUCLEOTIDE SEQUENCE</scope>
    <source>
        <strain evidence="2">QDHG01</strain>
    </source>
</reference>
<keyword evidence="3" id="KW-1185">Reference proteome</keyword>
<feature type="signal peptide" evidence="1">
    <location>
        <begin position="1"/>
        <end position="22"/>
    </location>
</feature>
<accession>A0A8J8NR44</accession>
<dbReference type="AlphaFoldDB" id="A0A8J8NR44"/>
<evidence type="ECO:0000256" key="1">
    <source>
        <dbReference type="SAM" id="SignalP"/>
    </source>
</evidence>
<organism evidence="2 3">
    <name type="scientific">Halteria grandinella</name>
    <dbReference type="NCBI Taxonomy" id="5974"/>
    <lineage>
        <taxon>Eukaryota</taxon>
        <taxon>Sar</taxon>
        <taxon>Alveolata</taxon>
        <taxon>Ciliophora</taxon>
        <taxon>Intramacronucleata</taxon>
        <taxon>Spirotrichea</taxon>
        <taxon>Stichotrichia</taxon>
        <taxon>Sporadotrichida</taxon>
        <taxon>Halteriidae</taxon>
        <taxon>Halteria</taxon>
    </lineage>
</organism>
<dbReference type="EMBL" id="RRYP01009980">
    <property type="protein sequence ID" value="TNV78700.1"/>
    <property type="molecule type" value="Genomic_DNA"/>
</dbReference>
<name>A0A8J8NR44_HALGN</name>
<comment type="caution">
    <text evidence="2">The sequence shown here is derived from an EMBL/GenBank/DDBJ whole genome shotgun (WGS) entry which is preliminary data.</text>
</comment>
<keyword evidence="1" id="KW-0732">Signal</keyword>
<evidence type="ECO:0000313" key="3">
    <source>
        <dbReference type="Proteomes" id="UP000785679"/>
    </source>
</evidence>
<sequence>MSSCVLLLCCGLHQLFPRLLLAGLKTGALVEKLACGYPTNNGQQVKGVFVGAYDGLNSFEETEKAGISFFHNLCSMLMKGVSLVLSYSRFCIG</sequence>
<feature type="chain" id="PRO_5035302680" evidence="1">
    <location>
        <begin position="23"/>
        <end position="93"/>
    </location>
</feature>